<protein>
    <submittedName>
        <fullName evidence="1">Uncharacterized protein</fullName>
    </submittedName>
</protein>
<accession>A0A239LZC7</accession>
<gene>
    <name evidence="1" type="ORF">SAMN05421640_3483</name>
</gene>
<name>A0A239LZC7_EKHLU</name>
<dbReference type="RefSeq" id="WP_089358155.1">
    <property type="nucleotide sequence ID" value="NZ_FZPD01000006.1"/>
</dbReference>
<dbReference type="AlphaFoldDB" id="A0A239LZC7"/>
<evidence type="ECO:0000313" key="1">
    <source>
        <dbReference type="EMBL" id="SNT35342.1"/>
    </source>
</evidence>
<organism evidence="1 2">
    <name type="scientific">Ekhidna lutea</name>
    <dbReference type="NCBI Taxonomy" id="447679"/>
    <lineage>
        <taxon>Bacteria</taxon>
        <taxon>Pseudomonadati</taxon>
        <taxon>Bacteroidota</taxon>
        <taxon>Cytophagia</taxon>
        <taxon>Cytophagales</taxon>
        <taxon>Reichenbachiellaceae</taxon>
        <taxon>Ekhidna</taxon>
    </lineage>
</organism>
<proteinExistence type="predicted"/>
<sequence length="124" mass="14567">MKIIWYNSTLNEYGASSKEEYEKMTEDTTNLHRYVKIEEMISIPNTIVENTINDLNNLHPKMNAIWFCEQTNSYKYTTNYSDEIKSPEGTEIITKMKNSNISEEALEAMVNKLNEIYHRKSNQS</sequence>
<dbReference type="Proteomes" id="UP000198393">
    <property type="component" value="Unassembled WGS sequence"/>
</dbReference>
<reference evidence="1 2" key="1">
    <citation type="submission" date="2017-06" db="EMBL/GenBank/DDBJ databases">
        <authorList>
            <person name="Kim H.J."/>
            <person name="Triplett B.A."/>
        </authorList>
    </citation>
    <scope>NUCLEOTIDE SEQUENCE [LARGE SCALE GENOMIC DNA]</scope>
    <source>
        <strain evidence="1 2">DSM 19307</strain>
    </source>
</reference>
<keyword evidence="2" id="KW-1185">Reference proteome</keyword>
<evidence type="ECO:0000313" key="2">
    <source>
        <dbReference type="Proteomes" id="UP000198393"/>
    </source>
</evidence>
<dbReference type="EMBL" id="FZPD01000006">
    <property type="protein sequence ID" value="SNT35342.1"/>
    <property type="molecule type" value="Genomic_DNA"/>
</dbReference>